<evidence type="ECO:0000259" key="2">
    <source>
        <dbReference type="PROSITE" id="PS51272"/>
    </source>
</evidence>
<accession>A0A1D8TRX1</accession>
<evidence type="ECO:0000313" key="4">
    <source>
        <dbReference type="Proteomes" id="UP000177870"/>
    </source>
</evidence>
<dbReference type="PANTHER" id="PTHR43308">
    <property type="entry name" value="OUTER MEMBRANE PROTEIN ALPHA-RELATED"/>
    <property type="match status" value="1"/>
</dbReference>
<keyword evidence="1" id="KW-0732">Signal</keyword>
<feature type="chain" id="PRO_5009438824" evidence="1">
    <location>
        <begin position="26"/>
        <end position="416"/>
    </location>
</feature>
<protein>
    <submittedName>
        <fullName evidence="3">S-layer protein</fullName>
    </submittedName>
</protein>
<dbReference type="InterPro" id="IPR001119">
    <property type="entry name" value="SLH_dom"/>
</dbReference>
<gene>
    <name evidence="3" type="ORF">BJP34_13645</name>
</gene>
<dbReference type="STRING" id="1458985.BJP34_13645"/>
<dbReference type="InterPro" id="IPR051465">
    <property type="entry name" value="Cell_Envelope_Struct_Comp"/>
</dbReference>
<reference evidence="4" key="1">
    <citation type="submission" date="2016-10" db="EMBL/GenBank/DDBJ databases">
        <title>Comparative genomics uncovers the prolific and rare metabolic potential of the cyanobacterial genus Moorea.</title>
        <authorList>
            <person name="Leao T."/>
            <person name="Castelao G."/>
            <person name="Korobeynikov A."/>
            <person name="Monroe E.A."/>
            <person name="Podell S."/>
            <person name="Glukhov E."/>
            <person name="Allen E."/>
            <person name="Gerwick W.H."/>
            <person name="Gerwick L."/>
        </authorList>
    </citation>
    <scope>NUCLEOTIDE SEQUENCE [LARGE SCALE GENOMIC DNA]</scope>
    <source>
        <strain evidence="4">PAL-8-15-08-1</strain>
    </source>
</reference>
<sequence>MLNLNHFQSGTAAVLALGLTATTMAPLVAPAPSLAQSTNFIDVSSNYWASEFIGELSQRGIIAGFPDGSFRPNAPVTRAQFAAMLRKANQDFNKPAIRGGNTFVDVASNYWANPAIQEAYQTGFLSGYPGNIFRPEQNIPREQVLVALSNGLNFSSSSSTSELISFYRDGSQISNFARGPIAAATENRLVVNYPNVAFLNPTRNATRAEVAAFMYQALVATEQAPVISSQYIIDPNPAPVAFTIPAGTSIPVKYKKDKILLAQEETIPLTLTVDLNITTADEGKLLIPAGSEVVGELRATKEGAQFVAQRLLINGETLSFNATSEEITTTETIRKGSNPGSILKDAAVGTAAAAAISAVTGDRAIATEEILIGVSSGIALNIGKRLFGSSSVDLFVVEPETDLQLTIDSDLVISSR</sequence>
<dbReference type="PANTHER" id="PTHR43308:SF5">
    <property type="entry name" value="S-LAYER PROTEIN _ PEPTIDOGLYCAN ENDO-BETA-N-ACETYLGLUCOSAMINIDASE"/>
    <property type="match status" value="1"/>
</dbReference>
<dbReference type="Proteomes" id="UP000177870">
    <property type="component" value="Chromosome"/>
</dbReference>
<dbReference type="OrthoDB" id="9767597at2"/>
<dbReference type="KEGG" id="mpro:BJP34_13645"/>
<evidence type="ECO:0000313" key="3">
    <source>
        <dbReference type="EMBL" id="AOX00357.1"/>
    </source>
</evidence>
<feature type="domain" description="SLH" evidence="2">
    <location>
        <begin position="100"/>
        <end position="162"/>
    </location>
</feature>
<dbReference type="AlphaFoldDB" id="A0A1D8TRX1"/>
<feature type="domain" description="SLH" evidence="2">
    <location>
        <begin position="164"/>
        <end position="228"/>
    </location>
</feature>
<dbReference type="Pfam" id="PF00395">
    <property type="entry name" value="SLH"/>
    <property type="match status" value="3"/>
</dbReference>
<dbReference type="PROSITE" id="PS51272">
    <property type="entry name" value="SLH"/>
    <property type="match status" value="3"/>
</dbReference>
<name>A0A1D8TRX1_9CYAN</name>
<feature type="domain" description="SLH" evidence="2">
    <location>
        <begin position="36"/>
        <end position="99"/>
    </location>
</feature>
<proteinExistence type="predicted"/>
<dbReference type="EMBL" id="CP017599">
    <property type="protein sequence ID" value="AOX00357.1"/>
    <property type="molecule type" value="Genomic_DNA"/>
</dbReference>
<evidence type="ECO:0000256" key="1">
    <source>
        <dbReference type="SAM" id="SignalP"/>
    </source>
</evidence>
<organism evidence="3 4">
    <name type="scientific">Moorena producens PAL-8-15-08-1</name>
    <dbReference type="NCBI Taxonomy" id="1458985"/>
    <lineage>
        <taxon>Bacteria</taxon>
        <taxon>Bacillati</taxon>
        <taxon>Cyanobacteriota</taxon>
        <taxon>Cyanophyceae</taxon>
        <taxon>Coleofasciculales</taxon>
        <taxon>Coleofasciculaceae</taxon>
        <taxon>Moorena</taxon>
    </lineage>
</organism>
<feature type="signal peptide" evidence="1">
    <location>
        <begin position="1"/>
        <end position="25"/>
    </location>
</feature>